<evidence type="ECO:0000256" key="1">
    <source>
        <dbReference type="ARBA" id="ARBA00004141"/>
    </source>
</evidence>
<dbReference type="Pfam" id="PF09747">
    <property type="entry name" value="CCD97-like_C"/>
    <property type="match status" value="1"/>
</dbReference>
<keyword evidence="5" id="KW-0472">Membrane</keyword>
<dbReference type="PANTHER" id="PTHR11266">
    <property type="entry name" value="PEROXISOMAL MEMBRANE PROTEIN 2, PXMP2 MPV17"/>
    <property type="match status" value="1"/>
</dbReference>
<dbReference type="GO" id="GO:0016020">
    <property type="term" value="C:membrane"/>
    <property type="evidence" value="ECO:0007669"/>
    <property type="project" value="UniProtKB-SubCell"/>
</dbReference>
<evidence type="ECO:0000256" key="6">
    <source>
        <dbReference type="RuleBase" id="RU363053"/>
    </source>
</evidence>
<evidence type="ECO:0000313" key="9">
    <source>
        <dbReference type="Proteomes" id="UP001485043"/>
    </source>
</evidence>
<comment type="subcellular location">
    <subcellularLocation>
        <location evidence="1">Membrane</location>
        <topology evidence="1">Multi-pass membrane protein</topology>
    </subcellularLocation>
</comment>
<keyword evidence="9" id="KW-1185">Reference proteome</keyword>
<evidence type="ECO:0000256" key="5">
    <source>
        <dbReference type="ARBA" id="ARBA00023136"/>
    </source>
</evidence>
<comment type="similarity">
    <text evidence="2 6">Belongs to the peroxisomal membrane protein PXMP2/4 family.</text>
</comment>
<sequence>MSDPQKEQYGVLGLAWKRYLHSLNTKPLRTKALTSASLSALSDILAQLLTTRRVYWRRTVAFALYGGLWSGPANHYWQNFLQRLFKGRSDPTAVVQKVILENLTISPFHNALMMSFISLIIEGRSVRATKEKLRRDFPPLIINAWRVWPLASLINYRYVPLHLRVPFVSVLALCWSTFLIVSSKRDPAIFLERHGHLLDVTDYREIDANETLDDDWLKVAGQDAEDRYFDAD</sequence>
<organism evidence="8 9">
    <name type="scientific">Apatococcus fuscideae</name>
    <dbReference type="NCBI Taxonomy" id="2026836"/>
    <lineage>
        <taxon>Eukaryota</taxon>
        <taxon>Viridiplantae</taxon>
        <taxon>Chlorophyta</taxon>
        <taxon>core chlorophytes</taxon>
        <taxon>Trebouxiophyceae</taxon>
        <taxon>Chlorellales</taxon>
        <taxon>Chlorellaceae</taxon>
        <taxon>Apatococcus</taxon>
    </lineage>
</organism>
<comment type="caution">
    <text evidence="8">The sequence shown here is derived from an EMBL/GenBank/DDBJ whole genome shotgun (WGS) entry which is preliminary data.</text>
</comment>
<accession>A0AAW1SD64</accession>
<dbReference type="Proteomes" id="UP001485043">
    <property type="component" value="Unassembled WGS sequence"/>
</dbReference>
<reference evidence="8 9" key="1">
    <citation type="journal article" date="2024" name="Nat. Commun.">
        <title>Phylogenomics reveals the evolutionary origins of lichenization in chlorophyte algae.</title>
        <authorList>
            <person name="Puginier C."/>
            <person name="Libourel C."/>
            <person name="Otte J."/>
            <person name="Skaloud P."/>
            <person name="Haon M."/>
            <person name="Grisel S."/>
            <person name="Petersen M."/>
            <person name="Berrin J.G."/>
            <person name="Delaux P.M."/>
            <person name="Dal Grande F."/>
            <person name="Keller J."/>
        </authorList>
    </citation>
    <scope>NUCLEOTIDE SEQUENCE [LARGE SCALE GENOMIC DNA]</scope>
    <source>
        <strain evidence="8 9">SAG 2523</strain>
    </source>
</reference>
<dbReference type="Pfam" id="PF04117">
    <property type="entry name" value="Mpv17_PMP22"/>
    <property type="match status" value="1"/>
</dbReference>
<keyword evidence="3" id="KW-0812">Transmembrane</keyword>
<evidence type="ECO:0000256" key="2">
    <source>
        <dbReference type="ARBA" id="ARBA00006824"/>
    </source>
</evidence>
<dbReference type="PANTHER" id="PTHR11266:SF46">
    <property type="entry name" value="OS08G0566900 PROTEIN"/>
    <property type="match status" value="1"/>
</dbReference>
<proteinExistence type="inferred from homology"/>
<protein>
    <recommendedName>
        <fullName evidence="7">CCD97-like C-terminal domain-containing protein</fullName>
    </recommendedName>
</protein>
<dbReference type="InterPro" id="IPR040233">
    <property type="entry name" value="CCD97-like_C"/>
</dbReference>
<name>A0AAW1SD64_9CHLO</name>
<dbReference type="GO" id="GO:0005737">
    <property type="term" value="C:cytoplasm"/>
    <property type="evidence" value="ECO:0007669"/>
    <property type="project" value="TreeGrafter"/>
</dbReference>
<dbReference type="EMBL" id="JALJOV010001649">
    <property type="protein sequence ID" value="KAK9844229.1"/>
    <property type="molecule type" value="Genomic_DNA"/>
</dbReference>
<keyword evidence="4" id="KW-1133">Transmembrane helix</keyword>
<dbReference type="InterPro" id="IPR007248">
    <property type="entry name" value="Mpv17_PMP22"/>
</dbReference>
<evidence type="ECO:0000256" key="4">
    <source>
        <dbReference type="ARBA" id="ARBA00022989"/>
    </source>
</evidence>
<evidence type="ECO:0000256" key="3">
    <source>
        <dbReference type="ARBA" id="ARBA00022692"/>
    </source>
</evidence>
<feature type="domain" description="CCD97-like C-terminal" evidence="7">
    <location>
        <begin position="199"/>
        <end position="232"/>
    </location>
</feature>
<evidence type="ECO:0000313" key="8">
    <source>
        <dbReference type="EMBL" id="KAK9844229.1"/>
    </source>
</evidence>
<evidence type="ECO:0000259" key="7">
    <source>
        <dbReference type="Pfam" id="PF09747"/>
    </source>
</evidence>
<dbReference type="AlphaFoldDB" id="A0AAW1SD64"/>
<gene>
    <name evidence="8" type="ORF">WJX84_010505</name>
</gene>